<dbReference type="Proteomes" id="UP000184121">
    <property type="component" value="Unassembled WGS sequence"/>
</dbReference>
<dbReference type="OrthoDB" id="1376586at2"/>
<evidence type="ECO:0000313" key="2">
    <source>
        <dbReference type="Proteomes" id="UP000184121"/>
    </source>
</evidence>
<evidence type="ECO:0000313" key="1">
    <source>
        <dbReference type="EMBL" id="SHL70579.1"/>
    </source>
</evidence>
<proteinExistence type="predicted"/>
<accession>A0A1M7CUS6</accession>
<dbReference type="AlphaFoldDB" id="A0A1M7CUS6"/>
<dbReference type="RefSeq" id="WP_159433453.1">
    <property type="nucleotide sequence ID" value="NZ_FRBY01000002.1"/>
</dbReference>
<keyword evidence="2" id="KW-1185">Reference proteome</keyword>
<organism evidence="1 2">
    <name type="scientific">Flavobacterium saccharophilum</name>
    <dbReference type="NCBI Taxonomy" id="29534"/>
    <lineage>
        <taxon>Bacteria</taxon>
        <taxon>Pseudomonadati</taxon>
        <taxon>Bacteroidota</taxon>
        <taxon>Flavobacteriia</taxon>
        <taxon>Flavobacteriales</taxon>
        <taxon>Flavobacteriaceae</taxon>
        <taxon>Flavobacterium</taxon>
    </lineage>
</organism>
<dbReference type="EMBL" id="FRBY01000002">
    <property type="protein sequence ID" value="SHL70579.1"/>
    <property type="molecule type" value="Genomic_DNA"/>
</dbReference>
<gene>
    <name evidence="1" type="ORF">SAMN05444366_1276</name>
</gene>
<reference evidence="2" key="1">
    <citation type="submission" date="2016-11" db="EMBL/GenBank/DDBJ databases">
        <authorList>
            <person name="Varghese N."/>
            <person name="Submissions S."/>
        </authorList>
    </citation>
    <scope>NUCLEOTIDE SEQUENCE [LARGE SCALE GENOMIC DNA]</scope>
    <source>
        <strain evidence="2">DSM 1811</strain>
    </source>
</reference>
<sequence length="54" mass="6202">MEKLKVISAKQLAVSMGVSISTAERYLKDVKQEYQIKIVCLDHINQYFKISAKN</sequence>
<dbReference type="STRING" id="29534.SAMN05444366_1276"/>
<name>A0A1M7CUS6_9FLAO</name>
<protein>
    <submittedName>
        <fullName evidence="1">Uncharacterized protein</fullName>
    </submittedName>
</protein>